<dbReference type="InterPro" id="IPR029108">
    <property type="entry name" value="Ntox37-like_C"/>
</dbReference>
<evidence type="ECO:0000313" key="3">
    <source>
        <dbReference type="EMBL" id="CBH74686.1"/>
    </source>
</evidence>
<dbReference type="Gene3D" id="2.180.10.10">
    <property type="entry name" value="RHS repeat-associated core"/>
    <property type="match status" value="1"/>
</dbReference>
<name>E6PE01_9ZZZZ</name>
<feature type="region of interest" description="Disordered" evidence="1">
    <location>
        <begin position="356"/>
        <end position="446"/>
    </location>
</feature>
<proteinExistence type="predicted"/>
<dbReference type="EMBL" id="CABL01000002">
    <property type="protein sequence ID" value="CBH74686.1"/>
    <property type="molecule type" value="Genomic_DNA"/>
</dbReference>
<dbReference type="AlphaFoldDB" id="E6PE01"/>
<organism evidence="3">
    <name type="scientific">mine drainage metagenome</name>
    <dbReference type="NCBI Taxonomy" id="410659"/>
    <lineage>
        <taxon>unclassified sequences</taxon>
        <taxon>metagenomes</taxon>
        <taxon>ecological metagenomes</taxon>
    </lineage>
</organism>
<feature type="domain" description="Toxin 37-like C-terminal" evidence="2">
    <location>
        <begin position="387"/>
        <end position="444"/>
    </location>
</feature>
<evidence type="ECO:0000256" key="1">
    <source>
        <dbReference type="SAM" id="MobiDB-lite"/>
    </source>
</evidence>
<feature type="compositionally biased region" description="Basic and acidic residues" evidence="1">
    <location>
        <begin position="422"/>
        <end position="445"/>
    </location>
</feature>
<sequence>MANGYATGGPNGGNFDARSDQLVAQPVTGYMTAGAQTTYAYDAAGREVDAATPNCTVSVLTPNPDPALPARSTPAQGGDNIARSYDAQNHLVSETTTIAAGAAAVCPGAGIGTEQWAWGLEGHPWSYSSASSVNPPISLHWDGSALLYTTQANGTGAPTVTLNIGKLGEVQLGSDGFNAHYAISTIDRDGSGAQVQLHTADFFSAFAPEGAYLQRSVQFTLPNGTTHTLAWNPYYPSSLLQPNDVSFAAIGMARTDGYQMGDVTIQGVRAYDPSTAQWVSPDAYAGTTTDPGSQKPFMWNGNNPVAYGDPSGYDATTWEALSGATGEGACVVAEPCGLFVTLGIVVAVGIADVTSRPVQPSAKNESKPRGPDSWPQLTKENLPSSYKPPKRKGQPDTPRWGRNGKGEEGWIDRKGNIWQEPKPGERHGAPHWDVQYKDGTHDNVDAKIPVIL</sequence>
<feature type="compositionally biased region" description="Polar residues" evidence="1">
    <location>
        <begin position="375"/>
        <end position="384"/>
    </location>
</feature>
<dbReference type="Pfam" id="PF15535">
    <property type="entry name" value="Ntox37"/>
    <property type="match status" value="1"/>
</dbReference>
<comment type="caution">
    <text evidence="3">The sequence shown here is derived from an EMBL/GenBank/DDBJ whole genome shotgun (WGS) entry which is preliminary data.</text>
</comment>
<protein>
    <recommendedName>
        <fullName evidence="2">Toxin 37-like C-terminal domain-containing protein</fullName>
    </recommendedName>
</protein>
<evidence type="ECO:0000259" key="2">
    <source>
        <dbReference type="Pfam" id="PF15535"/>
    </source>
</evidence>
<accession>E6PE01</accession>
<gene>
    <name evidence="3" type="ORF">CARN1_1789</name>
</gene>
<reference evidence="3" key="1">
    <citation type="submission" date="2009-10" db="EMBL/GenBank/DDBJ databases">
        <title>Diversity of trophic interactions inside an arsenic-rich microbial ecosystem.</title>
        <authorList>
            <person name="Bertin P.N."/>
            <person name="Heinrich-Salmeron A."/>
            <person name="Pelletier E."/>
            <person name="Goulhen-Chollet F."/>
            <person name="Arsene-Ploetze F."/>
            <person name="Gallien S."/>
            <person name="Calteau A."/>
            <person name="Vallenet D."/>
            <person name="Casiot C."/>
            <person name="Chane-Woon-Ming B."/>
            <person name="Giloteaux L."/>
            <person name="Barakat M."/>
            <person name="Bonnefoy V."/>
            <person name="Bruneel O."/>
            <person name="Chandler M."/>
            <person name="Cleiss J."/>
            <person name="Duran R."/>
            <person name="Elbaz-Poulichet F."/>
            <person name="Fonknechten N."/>
            <person name="Lauga B."/>
            <person name="Mornico D."/>
            <person name="Ortet P."/>
            <person name="Schaeffer C."/>
            <person name="Siguier P."/>
            <person name="Alexander Thil Smith A."/>
            <person name="Van Dorsselaer A."/>
            <person name="Weissenbach J."/>
            <person name="Medigue C."/>
            <person name="Le Paslier D."/>
        </authorList>
    </citation>
    <scope>NUCLEOTIDE SEQUENCE</scope>
</reference>
<feature type="compositionally biased region" description="Basic and acidic residues" evidence="1">
    <location>
        <begin position="404"/>
        <end position="415"/>
    </location>
</feature>